<dbReference type="AlphaFoldDB" id="A0A068UBG9"/>
<proteinExistence type="predicted"/>
<sequence length="153" mass="17134">MARPQCLIILHTWNMLFLQRSSFPALHTFCIRRCTWMGINVIKIEAPSLSIFEVCRCRYGKGDESCEIQILGGAPNLSHVKWASKDFLENFVLPTPSSVSKAVLDHFNVLEDLWVAGVGAVKLLLLVSNITRLELSIDMVEVIFSSSLGSIRL</sequence>
<dbReference type="Proteomes" id="UP000295252">
    <property type="component" value="Chromosome VII"/>
</dbReference>
<name>A0A068UBG9_COFCA</name>
<dbReference type="InParanoid" id="A0A068UBG9"/>
<reference evidence="2" key="1">
    <citation type="journal article" date="2014" name="Science">
        <title>The coffee genome provides insight into the convergent evolution of caffeine biosynthesis.</title>
        <authorList>
            <person name="Denoeud F."/>
            <person name="Carretero-Paulet L."/>
            <person name="Dereeper A."/>
            <person name="Droc G."/>
            <person name="Guyot R."/>
            <person name="Pietrella M."/>
            <person name="Zheng C."/>
            <person name="Alberti A."/>
            <person name="Anthony F."/>
            <person name="Aprea G."/>
            <person name="Aury J.M."/>
            <person name="Bento P."/>
            <person name="Bernard M."/>
            <person name="Bocs S."/>
            <person name="Campa C."/>
            <person name="Cenci A."/>
            <person name="Combes M.C."/>
            <person name="Crouzillat D."/>
            <person name="Da Silva C."/>
            <person name="Daddiego L."/>
            <person name="De Bellis F."/>
            <person name="Dussert S."/>
            <person name="Garsmeur O."/>
            <person name="Gayraud T."/>
            <person name="Guignon V."/>
            <person name="Jahn K."/>
            <person name="Jamilloux V."/>
            <person name="Joet T."/>
            <person name="Labadie K."/>
            <person name="Lan T."/>
            <person name="Leclercq J."/>
            <person name="Lepelley M."/>
            <person name="Leroy T."/>
            <person name="Li L.T."/>
            <person name="Librado P."/>
            <person name="Lopez L."/>
            <person name="Munoz A."/>
            <person name="Noel B."/>
            <person name="Pallavicini A."/>
            <person name="Perrotta G."/>
            <person name="Poncet V."/>
            <person name="Pot D."/>
            <person name="Priyono X."/>
            <person name="Rigoreau M."/>
            <person name="Rouard M."/>
            <person name="Rozas J."/>
            <person name="Tranchant-Dubreuil C."/>
            <person name="VanBuren R."/>
            <person name="Zhang Q."/>
            <person name="Andrade A.C."/>
            <person name="Argout X."/>
            <person name="Bertrand B."/>
            <person name="de Kochko A."/>
            <person name="Graziosi G."/>
            <person name="Henry R.J."/>
            <person name="Jayarama X."/>
            <person name="Ming R."/>
            <person name="Nagai C."/>
            <person name="Rounsley S."/>
            <person name="Sankoff D."/>
            <person name="Giuliano G."/>
            <person name="Albert V.A."/>
            <person name="Wincker P."/>
            <person name="Lashermes P."/>
        </authorList>
    </citation>
    <scope>NUCLEOTIDE SEQUENCE [LARGE SCALE GENOMIC DNA]</scope>
    <source>
        <strain evidence="2">cv. DH200-94</strain>
    </source>
</reference>
<gene>
    <name evidence="1" type="ORF">GSCOC_T00021222001</name>
</gene>
<accession>A0A068UBG9</accession>
<evidence type="ECO:0000313" key="1">
    <source>
        <dbReference type="EMBL" id="CDP05905.1"/>
    </source>
</evidence>
<protein>
    <submittedName>
        <fullName evidence="1">Uncharacterized protein</fullName>
    </submittedName>
</protein>
<evidence type="ECO:0000313" key="2">
    <source>
        <dbReference type="Proteomes" id="UP000295252"/>
    </source>
</evidence>
<dbReference type="Gramene" id="CDP05905">
    <property type="protein sequence ID" value="CDP05905"/>
    <property type="gene ID" value="GSCOC_T00021222001"/>
</dbReference>
<dbReference type="EMBL" id="HG739103">
    <property type="protein sequence ID" value="CDP05905.1"/>
    <property type="molecule type" value="Genomic_DNA"/>
</dbReference>
<keyword evidence="2" id="KW-1185">Reference proteome</keyword>
<organism evidence="1 2">
    <name type="scientific">Coffea canephora</name>
    <name type="common">Robusta coffee</name>
    <dbReference type="NCBI Taxonomy" id="49390"/>
    <lineage>
        <taxon>Eukaryota</taxon>
        <taxon>Viridiplantae</taxon>
        <taxon>Streptophyta</taxon>
        <taxon>Embryophyta</taxon>
        <taxon>Tracheophyta</taxon>
        <taxon>Spermatophyta</taxon>
        <taxon>Magnoliopsida</taxon>
        <taxon>eudicotyledons</taxon>
        <taxon>Gunneridae</taxon>
        <taxon>Pentapetalae</taxon>
        <taxon>asterids</taxon>
        <taxon>lamiids</taxon>
        <taxon>Gentianales</taxon>
        <taxon>Rubiaceae</taxon>
        <taxon>Ixoroideae</taxon>
        <taxon>Gardenieae complex</taxon>
        <taxon>Bertiereae - Coffeeae clade</taxon>
        <taxon>Coffeeae</taxon>
        <taxon>Coffea</taxon>
    </lineage>
</organism>